<protein>
    <submittedName>
        <fullName evidence="2">HD domain-containing protein</fullName>
    </submittedName>
</protein>
<reference evidence="2" key="1">
    <citation type="journal article" date="2020" name="Biotechnol. Biofuels">
        <title>New insights from the biogas microbiome by comprehensive genome-resolved metagenomics of nearly 1600 species originating from multiple anaerobic digesters.</title>
        <authorList>
            <person name="Campanaro S."/>
            <person name="Treu L."/>
            <person name="Rodriguez-R L.M."/>
            <person name="Kovalovszki A."/>
            <person name="Ziels R.M."/>
            <person name="Maus I."/>
            <person name="Zhu X."/>
            <person name="Kougias P.G."/>
            <person name="Basile A."/>
            <person name="Luo G."/>
            <person name="Schluter A."/>
            <person name="Konstantinidis K.T."/>
            <person name="Angelidaki I."/>
        </authorList>
    </citation>
    <scope>NUCLEOTIDE SEQUENCE</scope>
    <source>
        <strain evidence="2">AS06rmzACSIP_7</strain>
    </source>
</reference>
<dbReference type="STRING" id="909663.GCA_000512235_00790"/>
<dbReference type="InterPro" id="IPR006675">
    <property type="entry name" value="HDIG_dom"/>
</dbReference>
<gene>
    <name evidence="2" type="ORF">GXY80_07995</name>
</gene>
<dbReference type="AlphaFoldDB" id="A0A351U700"/>
<dbReference type="PANTHER" id="PTHR37294">
    <property type="entry name" value="3'-5' EXORIBONUCLEASE YHAM"/>
    <property type="match status" value="1"/>
</dbReference>
<dbReference type="InterPro" id="IPR012340">
    <property type="entry name" value="NA-bd_OB-fold"/>
</dbReference>
<sequence>MKKSIYIENIAREHIQVNDYFIVTRKGVFSTKDNRKYMSLGLRDRTGTIEGKVWDRVDELQGLFDKDDIVYLSSRSVAYQGKLQLKIGDIRRLEEEIPLDAMKAFLPQGERDNRLLQDEYFGLVREIRNPHLGILFSRLNEDKGLLERFFSFPASVGVHHVYFGGLLEHSVAVTKMAKEATATVGGDIDIVAAGSLLHDIGKTDEMHLKAGFKYSDKGRLLGHITLGIIRLEELIRSIDGFPPKLDDILKHIIISHHGVEEWGSPRKPMCIEALIVHYLDNLDAKVTGVREHMRDNMEDETWTAWHRLYESRFYKLPGG</sequence>
<evidence type="ECO:0000313" key="3">
    <source>
        <dbReference type="Proteomes" id="UP000777265"/>
    </source>
</evidence>
<dbReference type="Gene3D" id="1.10.3210.10">
    <property type="entry name" value="Hypothetical protein af1432"/>
    <property type="match status" value="1"/>
</dbReference>
<dbReference type="CDD" id="cd00077">
    <property type="entry name" value="HDc"/>
    <property type="match status" value="1"/>
</dbReference>
<dbReference type="SUPFAM" id="SSF109604">
    <property type="entry name" value="HD-domain/PDEase-like"/>
    <property type="match status" value="1"/>
</dbReference>
<dbReference type="PROSITE" id="PS51831">
    <property type="entry name" value="HD"/>
    <property type="match status" value="1"/>
</dbReference>
<proteinExistence type="predicted"/>
<dbReference type="GO" id="GO:0016787">
    <property type="term" value="F:hydrolase activity"/>
    <property type="evidence" value="ECO:0007669"/>
    <property type="project" value="UniProtKB-KW"/>
</dbReference>
<dbReference type="Proteomes" id="UP000777265">
    <property type="component" value="Unassembled WGS sequence"/>
</dbReference>
<dbReference type="Gene3D" id="2.40.50.140">
    <property type="entry name" value="Nucleic acid-binding proteins"/>
    <property type="match status" value="1"/>
</dbReference>
<keyword evidence="1" id="KW-0378">Hydrolase</keyword>
<dbReference type="InterPro" id="IPR050798">
    <property type="entry name" value="YhaM_exoribonuc/phosphodiest"/>
</dbReference>
<dbReference type="InterPro" id="IPR003607">
    <property type="entry name" value="HD/PDEase_dom"/>
</dbReference>
<dbReference type="EMBL" id="JAAYEE010000130">
    <property type="protein sequence ID" value="NLW35407.1"/>
    <property type="molecule type" value="Genomic_DNA"/>
</dbReference>
<dbReference type="Pfam" id="PF01336">
    <property type="entry name" value="tRNA_anti-codon"/>
    <property type="match status" value="1"/>
</dbReference>
<organism evidence="2 3">
    <name type="scientific">Syntrophorhabdus aromaticivorans</name>
    <dbReference type="NCBI Taxonomy" id="328301"/>
    <lineage>
        <taxon>Bacteria</taxon>
        <taxon>Pseudomonadati</taxon>
        <taxon>Thermodesulfobacteriota</taxon>
        <taxon>Syntrophorhabdia</taxon>
        <taxon>Syntrophorhabdales</taxon>
        <taxon>Syntrophorhabdaceae</taxon>
        <taxon>Syntrophorhabdus</taxon>
    </lineage>
</organism>
<comment type="caution">
    <text evidence="2">The sequence shown here is derived from an EMBL/GenBank/DDBJ whole genome shotgun (WGS) entry which is preliminary data.</text>
</comment>
<dbReference type="GO" id="GO:0003676">
    <property type="term" value="F:nucleic acid binding"/>
    <property type="evidence" value="ECO:0007669"/>
    <property type="project" value="InterPro"/>
</dbReference>
<dbReference type="InterPro" id="IPR006674">
    <property type="entry name" value="HD_domain"/>
</dbReference>
<reference evidence="2" key="2">
    <citation type="submission" date="2020-01" db="EMBL/GenBank/DDBJ databases">
        <authorList>
            <person name="Campanaro S."/>
        </authorList>
    </citation>
    <scope>NUCLEOTIDE SEQUENCE</scope>
    <source>
        <strain evidence="2">AS06rmzACSIP_7</strain>
    </source>
</reference>
<dbReference type="PANTHER" id="PTHR37294:SF1">
    <property type="entry name" value="3'-5' EXORIBONUCLEASE YHAM"/>
    <property type="match status" value="1"/>
</dbReference>
<dbReference type="SUPFAM" id="SSF50249">
    <property type="entry name" value="Nucleic acid-binding proteins"/>
    <property type="match status" value="1"/>
</dbReference>
<evidence type="ECO:0000256" key="1">
    <source>
        <dbReference type="ARBA" id="ARBA00022801"/>
    </source>
</evidence>
<dbReference type="SMART" id="SM00471">
    <property type="entry name" value="HDc"/>
    <property type="match status" value="1"/>
</dbReference>
<evidence type="ECO:0000313" key="2">
    <source>
        <dbReference type="EMBL" id="NLW35407.1"/>
    </source>
</evidence>
<dbReference type="InterPro" id="IPR004365">
    <property type="entry name" value="NA-bd_OB_tRNA"/>
</dbReference>
<accession>A0A351U700</accession>
<dbReference type="GO" id="GO:0031125">
    <property type="term" value="P:rRNA 3'-end processing"/>
    <property type="evidence" value="ECO:0007669"/>
    <property type="project" value="TreeGrafter"/>
</dbReference>
<name>A0A351U700_9BACT</name>
<dbReference type="Pfam" id="PF01966">
    <property type="entry name" value="HD"/>
    <property type="match status" value="1"/>
</dbReference>
<dbReference type="NCBIfam" id="TIGR00277">
    <property type="entry name" value="HDIG"/>
    <property type="match status" value="1"/>
</dbReference>
<dbReference type="CDD" id="cd04492">
    <property type="entry name" value="YhaM_OBF_like"/>
    <property type="match status" value="1"/>
</dbReference>